<reference evidence="2" key="1">
    <citation type="submission" date="2023-03" db="EMBL/GenBank/DDBJ databases">
        <title>Massive genome expansion in bonnet fungi (Mycena s.s.) driven by repeated elements and novel gene families across ecological guilds.</title>
        <authorList>
            <consortium name="Lawrence Berkeley National Laboratory"/>
            <person name="Harder C.B."/>
            <person name="Miyauchi S."/>
            <person name="Viragh M."/>
            <person name="Kuo A."/>
            <person name="Thoen E."/>
            <person name="Andreopoulos B."/>
            <person name="Lu D."/>
            <person name="Skrede I."/>
            <person name="Drula E."/>
            <person name="Henrissat B."/>
            <person name="Morin E."/>
            <person name="Kohler A."/>
            <person name="Barry K."/>
            <person name="LaButti K."/>
            <person name="Morin E."/>
            <person name="Salamov A."/>
            <person name="Lipzen A."/>
            <person name="Mereny Z."/>
            <person name="Hegedus B."/>
            <person name="Baldrian P."/>
            <person name="Stursova M."/>
            <person name="Weitz H."/>
            <person name="Taylor A."/>
            <person name="Grigoriev I.V."/>
            <person name="Nagy L.G."/>
            <person name="Martin F."/>
            <person name="Kauserud H."/>
        </authorList>
    </citation>
    <scope>NUCLEOTIDE SEQUENCE</scope>
    <source>
        <strain evidence="2">CBHHK002</strain>
    </source>
</reference>
<gene>
    <name evidence="2" type="ORF">DFH08DRAFT_977724</name>
</gene>
<organism evidence="2 3">
    <name type="scientific">Mycena albidolilacea</name>
    <dbReference type="NCBI Taxonomy" id="1033008"/>
    <lineage>
        <taxon>Eukaryota</taxon>
        <taxon>Fungi</taxon>
        <taxon>Dikarya</taxon>
        <taxon>Basidiomycota</taxon>
        <taxon>Agaricomycotina</taxon>
        <taxon>Agaricomycetes</taxon>
        <taxon>Agaricomycetidae</taxon>
        <taxon>Agaricales</taxon>
        <taxon>Marasmiineae</taxon>
        <taxon>Mycenaceae</taxon>
        <taxon>Mycena</taxon>
    </lineage>
</organism>
<feature type="compositionally biased region" description="Basic residues" evidence="1">
    <location>
        <begin position="197"/>
        <end position="208"/>
    </location>
</feature>
<dbReference type="Proteomes" id="UP001218218">
    <property type="component" value="Unassembled WGS sequence"/>
</dbReference>
<evidence type="ECO:0000256" key="1">
    <source>
        <dbReference type="SAM" id="MobiDB-lite"/>
    </source>
</evidence>
<dbReference type="AlphaFoldDB" id="A0AAD6Z075"/>
<proteinExistence type="predicted"/>
<name>A0AAD6Z075_9AGAR</name>
<sequence length="297" mass="33538">MGTNGIRETIRVSTEQAPPVYHRVRAIVSLRSLSQRRRLHLKAVPRRRCDEVLRPPTATASVWEADCKVFTSRGARILHIFFSLVVFEFQSSTRTCYAYSFRRVASRYHSAPSHAPRGLLRLHIRAAHILRKRESSSHRVYTDPHHDLKPLHGRYALDAIQTSFPRALRMTCRDRRQEDGEVDVVGGGIAADDRTRKDRGRGGMRRRKSEREVVPESVCPPKMRKTWKADVRDVANSSSTEEASPVSPAVATHSSPQLHDAAANIKRAERVRVGVSIGAQLLHALARPHRDAAAQRH</sequence>
<dbReference type="EMBL" id="JARIHO010000114">
    <property type="protein sequence ID" value="KAJ7302596.1"/>
    <property type="molecule type" value="Genomic_DNA"/>
</dbReference>
<evidence type="ECO:0000313" key="2">
    <source>
        <dbReference type="EMBL" id="KAJ7302596.1"/>
    </source>
</evidence>
<accession>A0AAD6Z075</accession>
<protein>
    <submittedName>
        <fullName evidence="2">Uncharacterized protein</fullName>
    </submittedName>
</protein>
<feature type="region of interest" description="Disordered" evidence="1">
    <location>
        <begin position="230"/>
        <end position="257"/>
    </location>
</feature>
<feature type="region of interest" description="Disordered" evidence="1">
    <location>
        <begin position="190"/>
        <end position="211"/>
    </location>
</feature>
<comment type="caution">
    <text evidence="2">The sequence shown here is derived from an EMBL/GenBank/DDBJ whole genome shotgun (WGS) entry which is preliminary data.</text>
</comment>
<keyword evidence="3" id="KW-1185">Reference proteome</keyword>
<evidence type="ECO:0000313" key="3">
    <source>
        <dbReference type="Proteomes" id="UP001218218"/>
    </source>
</evidence>